<dbReference type="EC" id="2.4.-.-" evidence="3"/>
<evidence type="ECO:0000313" key="3">
    <source>
        <dbReference type="EMBL" id="MCC2135748.1"/>
    </source>
</evidence>
<dbReference type="InterPro" id="IPR028098">
    <property type="entry name" value="Glyco_trans_4-like_N"/>
</dbReference>
<dbReference type="PANTHER" id="PTHR45947:SF3">
    <property type="entry name" value="SULFOQUINOVOSYL TRANSFERASE SQD2"/>
    <property type="match status" value="1"/>
</dbReference>
<sequence length="390" mass="43483">MQKNSPLHVLVIPTWYPNGEDKLIGVYHKLFSTALAEYGVKTNMLYVDRQGLSSLPKYPTMQKLYEESNTGYVTYCRRMLDVFKFSADAQLNAYCRTVEKLYKAYVKQHGKPDILHAHVTVPAGYAAAKLGEKYHIPVVITEHSSYFERFFEGSTAKYGLYAARHSVMTCVSGYMTDILKEKHNIPAEVLPNIVNTKAFCGAKKTKDPAHFRLTTVSALRPGKCVEDALQALKFLREQYPEKSFLYTIVGDGQEEAFYKKTASALGLNDIVSFVGRKTESEIAEILSRTDALLMASDIETFGIPAVEALAAGVPVISTRCKGPESFLNDDCAEFCNVHDPKDMEDAILRMAARSDTLDEAKIRAAAKPFDSVAVAEHAVQIYREALENTK</sequence>
<protein>
    <submittedName>
        <fullName evidence="3">Glycosyltransferase</fullName>
        <ecNumber evidence="3">2.4.-.-</ecNumber>
    </submittedName>
</protein>
<dbReference type="Pfam" id="PF00534">
    <property type="entry name" value="Glycos_transf_1"/>
    <property type="match status" value="1"/>
</dbReference>
<dbReference type="AlphaFoldDB" id="A0AAE3AKK7"/>
<dbReference type="RefSeq" id="WP_308448369.1">
    <property type="nucleotide sequence ID" value="NZ_JAJEQC010000001.1"/>
</dbReference>
<comment type="caution">
    <text evidence="3">The sequence shown here is derived from an EMBL/GenBank/DDBJ whole genome shotgun (WGS) entry which is preliminary data.</text>
</comment>
<proteinExistence type="predicted"/>
<dbReference type="PANTHER" id="PTHR45947">
    <property type="entry name" value="SULFOQUINOVOSYL TRANSFERASE SQD2"/>
    <property type="match status" value="1"/>
</dbReference>
<dbReference type="EMBL" id="JAJEQC010000001">
    <property type="protein sequence ID" value="MCC2135748.1"/>
    <property type="molecule type" value="Genomic_DNA"/>
</dbReference>
<dbReference type="Proteomes" id="UP001199424">
    <property type="component" value="Unassembled WGS sequence"/>
</dbReference>
<dbReference type="GO" id="GO:0016757">
    <property type="term" value="F:glycosyltransferase activity"/>
    <property type="evidence" value="ECO:0007669"/>
    <property type="project" value="UniProtKB-KW"/>
</dbReference>
<dbReference type="Gene3D" id="3.40.50.2000">
    <property type="entry name" value="Glycogen Phosphorylase B"/>
    <property type="match status" value="2"/>
</dbReference>
<gene>
    <name evidence="3" type="ORF">LKD31_01790</name>
</gene>
<feature type="domain" description="Glycosyltransferase subfamily 4-like N-terminal" evidence="2">
    <location>
        <begin position="103"/>
        <end position="197"/>
    </location>
</feature>
<name>A0AAE3AKK7_9FIRM</name>
<organism evidence="3 4">
    <name type="scientific">Hominenteromicrobium mulieris</name>
    <dbReference type="NCBI Taxonomy" id="2885357"/>
    <lineage>
        <taxon>Bacteria</taxon>
        <taxon>Bacillati</taxon>
        <taxon>Bacillota</taxon>
        <taxon>Clostridia</taxon>
        <taxon>Eubacteriales</taxon>
        <taxon>Oscillospiraceae</taxon>
        <taxon>Hominenteromicrobium</taxon>
    </lineage>
</organism>
<evidence type="ECO:0000259" key="1">
    <source>
        <dbReference type="Pfam" id="PF00534"/>
    </source>
</evidence>
<keyword evidence="3" id="KW-0808">Transferase</keyword>
<keyword evidence="4" id="KW-1185">Reference proteome</keyword>
<dbReference type="SUPFAM" id="SSF53756">
    <property type="entry name" value="UDP-Glycosyltransferase/glycogen phosphorylase"/>
    <property type="match status" value="1"/>
</dbReference>
<reference evidence="3" key="1">
    <citation type="submission" date="2021-10" db="EMBL/GenBank/DDBJ databases">
        <title>Anaerobic single-cell dispensing facilitates the cultivation of human gut bacteria.</title>
        <authorList>
            <person name="Afrizal A."/>
        </authorList>
    </citation>
    <scope>NUCLEOTIDE SEQUENCE</scope>
    <source>
        <strain evidence="3">CLA-AA-H250</strain>
    </source>
</reference>
<dbReference type="Pfam" id="PF13439">
    <property type="entry name" value="Glyco_transf_4"/>
    <property type="match status" value="1"/>
</dbReference>
<feature type="domain" description="Glycosyl transferase family 1" evidence="1">
    <location>
        <begin position="210"/>
        <end position="356"/>
    </location>
</feature>
<keyword evidence="3" id="KW-0328">Glycosyltransferase</keyword>
<dbReference type="InterPro" id="IPR001296">
    <property type="entry name" value="Glyco_trans_1"/>
</dbReference>
<evidence type="ECO:0000313" key="4">
    <source>
        <dbReference type="Proteomes" id="UP001199424"/>
    </source>
</evidence>
<dbReference type="InterPro" id="IPR050194">
    <property type="entry name" value="Glycosyltransferase_grp1"/>
</dbReference>
<evidence type="ECO:0000259" key="2">
    <source>
        <dbReference type="Pfam" id="PF13439"/>
    </source>
</evidence>
<accession>A0AAE3AKK7</accession>